<dbReference type="PANTHER" id="PTHR43081:SF17">
    <property type="entry name" value="BLL5647 PROTEIN"/>
    <property type="match status" value="1"/>
</dbReference>
<evidence type="ECO:0000259" key="9">
    <source>
        <dbReference type="PROSITE" id="PS50125"/>
    </source>
</evidence>
<dbReference type="GO" id="GO:0005886">
    <property type="term" value="C:plasma membrane"/>
    <property type="evidence" value="ECO:0007669"/>
    <property type="project" value="UniProtKB-SubCell"/>
</dbReference>
<feature type="transmembrane region" description="Helical" evidence="8">
    <location>
        <begin position="219"/>
        <end position="242"/>
    </location>
</feature>
<keyword evidence="12" id="KW-1185">Reference proteome</keyword>
<dbReference type="InterPro" id="IPR029787">
    <property type="entry name" value="Nucleotide_cyclase"/>
</dbReference>
<comment type="similarity">
    <text evidence="2">Belongs to the adenylyl cyclase class-3 family.</text>
</comment>
<evidence type="ECO:0000256" key="1">
    <source>
        <dbReference type="ARBA" id="ARBA00004651"/>
    </source>
</evidence>
<dbReference type="PROSITE" id="PS50125">
    <property type="entry name" value="GUANYLATE_CYCLASE_2"/>
    <property type="match status" value="1"/>
</dbReference>
<evidence type="ECO:0000256" key="2">
    <source>
        <dbReference type="ARBA" id="ARBA00005381"/>
    </source>
</evidence>
<dbReference type="Pfam" id="PF00211">
    <property type="entry name" value="Guanylate_cyc"/>
    <property type="match status" value="1"/>
</dbReference>
<dbReference type="EMBL" id="JACHWS010000004">
    <property type="protein sequence ID" value="MBB3039545.1"/>
    <property type="molecule type" value="Genomic_DNA"/>
</dbReference>
<feature type="region of interest" description="Disordered" evidence="7">
    <location>
        <begin position="493"/>
        <end position="525"/>
    </location>
</feature>
<evidence type="ECO:0000259" key="10">
    <source>
        <dbReference type="PROSITE" id="PS50885"/>
    </source>
</evidence>
<feature type="transmembrane region" description="Helical" evidence="8">
    <location>
        <begin position="109"/>
        <end position="128"/>
    </location>
</feature>
<organism evidence="11 12">
    <name type="scientific">Hoyosella altamirensis</name>
    <dbReference type="NCBI Taxonomy" id="616997"/>
    <lineage>
        <taxon>Bacteria</taxon>
        <taxon>Bacillati</taxon>
        <taxon>Actinomycetota</taxon>
        <taxon>Actinomycetes</taxon>
        <taxon>Mycobacteriales</taxon>
        <taxon>Hoyosellaceae</taxon>
        <taxon>Hoyosella</taxon>
    </lineage>
</organism>
<comment type="subcellular location">
    <subcellularLocation>
        <location evidence="1">Cell membrane</location>
        <topology evidence="1">Multi-pass membrane protein</topology>
    </subcellularLocation>
</comment>
<evidence type="ECO:0000256" key="3">
    <source>
        <dbReference type="ARBA" id="ARBA00022475"/>
    </source>
</evidence>
<feature type="domain" description="Guanylate cyclase" evidence="9">
    <location>
        <begin position="326"/>
        <end position="449"/>
    </location>
</feature>
<dbReference type="EC" id="4.6.1.1" evidence="11"/>
<dbReference type="Gene3D" id="3.30.70.1230">
    <property type="entry name" value="Nucleotide cyclase"/>
    <property type="match status" value="1"/>
</dbReference>
<dbReference type="InterPro" id="IPR003660">
    <property type="entry name" value="HAMP_dom"/>
</dbReference>
<gene>
    <name evidence="11" type="ORF">FHU29_004033</name>
</gene>
<keyword evidence="3" id="KW-1003">Cell membrane</keyword>
<name>A0A839RRR8_9ACTN</name>
<evidence type="ECO:0000256" key="5">
    <source>
        <dbReference type="ARBA" id="ARBA00022989"/>
    </source>
</evidence>
<dbReference type="Proteomes" id="UP000567922">
    <property type="component" value="Unassembled WGS sequence"/>
</dbReference>
<keyword evidence="6 8" id="KW-0472">Membrane</keyword>
<evidence type="ECO:0000256" key="7">
    <source>
        <dbReference type="SAM" id="MobiDB-lite"/>
    </source>
</evidence>
<feature type="transmembrane region" description="Helical" evidence="8">
    <location>
        <begin position="134"/>
        <end position="157"/>
    </location>
</feature>
<dbReference type="GO" id="GO:0035556">
    <property type="term" value="P:intracellular signal transduction"/>
    <property type="evidence" value="ECO:0007669"/>
    <property type="project" value="InterPro"/>
</dbReference>
<keyword evidence="11" id="KW-0456">Lyase</keyword>
<dbReference type="Pfam" id="PF00672">
    <property type="entry name" value="HAMP"/>
    <property type="match status" value="1"/>
</dbReference>
<keyword evidence="4 8" id="KW-0812">Transmembrane</keyword>
<evidence type="ECO:0000256" key="6">
    <source>
        <dbReference type="ARBA" id="ARBA00023136"/>
    </source>
</evidence>
<dbReference type="CDD" id="cd07302">
    <property type="entry name" value="CHD"/>
    <property type="match status" value="1"/>
</dbReference>
<protein>
    <submittedName>
        <fullName evidence="11">Adenylate cyclase</fullName>
        <ecNumber evidence="11">4.6.1.1</ecNumber>
    </submittedName>
</protein>
<dbReference type="PANTHER" id="PTHR43081">
    <property type="entry name" value="ADENYLATE CYCLASE, TERMINAL-DIFFERENTIATION SPECIFIC-RELATED"/>
    <property type="match status" value="1"/>
</dbReference>
<dbReference type="CDD" id="cd06225">
    <property type="entry name" value="HAMP"/>
    <property type="match status" value="1"/>
</dbReference>
<dbReference type="SMART" id="SM00044">
    <property type="entry name" value="CYCc"/>
    <property type="match status" value="1"/>
</dbReference>
<dbReference type="SUPFAM" id="SSF55073">
    <property type="entry name" value="Nucleotide cyclase"/>
    <property type="match status" value="1"/>
</dbReference>
<sequence length="525" mass="56460">MRLIPGSLSRTLSTRWVFYVVSMLAANGIGALFVLTFIRYGLPVSPGPGLIVRDPVSELVLAIYLGFASVAIIGSAIVMLRFAIRWYVRGGPPTRREQIMAVRGPLIQSFVYLALWLIGGTLFVILIGREMPELMSTTAVTAALAGVVTFGFTYLLGERIMRPVAARALSDGNVDPRIAPSVRLRMAIGLVSGTLVPAIGITLLSFTQLSTHAYAPRSFAWSVLLVAIAMILAALVTTVLLAGQVSTPLRQLTRAVTEAQRGDDAQVEVYDGSEVGLLQVGFNQMMADSAERRVLRQLFGQHVGEDVARQALQFGTELGGETRFVAVLFVDMVGSTAVVSTKRPADVVAMLNQFFNIVIGVVKRHGGFVNKFVGDEALAIFGAPLYRADAPTAALSAARELRAELEAMPEISVGIGVSSGTVVAGNIGSEERFEYTVIGDPVNEAARLTELAKSRPGSILASSYTVYFAGEEEQEYWELGELVALRGRTKLTQLAWPRPPGQDGDSSGHDDQQEPNESGIDAEMR</sequence>
<dbReference type="GO" id="GO:0006171">
    <property type="term" value="P:cAMP biosynthetic process"/>
    <property type="evidence" value="ECO:0007669"/>
    <property type="project" value="TreeGrafter"/>
</dbReference>
<evidence type="ECO:0000313" key="12">
    <source>
        <dbReference type="Proteomes" id="UP000567922"/>
    </source>
</evidence>
<proteinExistence type="inferred from homology"/>
<dbReference type="GO" id="GO:0004016">
    <property type="term" value="F:adenylate cyclase activity"/>
    <property type="evidence" value="ECO:0007669"/>
    <property type="project" value="UniProtKB-EC"/>
</dbReference>
<evidence type="ECO:0000313" key="11">
    <source>
        <dbReference type="EMBL" id="MBB3039545.1"/>
    </source>
</evidence>
<dbReference type="InterPro" id="IPR050697">
    <property type="entry name" value="Adenylyl/Guanylyl_Cyclase_3/4"/>
</dbReference>
<dbReference type="InterPro" id="IPR001054">
    <property type="entry name" value="A/G_cyclase"/>
</dbReference>
<comment type="caution">
    <text evidence="11">The sequence shown here is derived from an EMBL/GenBank/DDBJ whole genome shotgun (WGS) entry which is preliminary data.</text>
</comment>
<dbReference type="PROSITE" id="PS50885">
    <property type="entry name" value="HAMP"/>
    <property type="match status" value="1"/>
</dbReference>
<feature type="transmembrane region" description="Helical" evidence="8">
    <location>
        <begin position="187"/>
        <end position="207"/>
    </location>
</feature>
<feature type="domain" description="HAMP" evidence="10">
    <location>
        <begin position="243"/>
        <end position="294"/>
    </location>
</feature>
<evidence type="ECO:0000256" key="4">
    <source>
        <dbReference type="ARBA" id="ARBA00022692"/>
    </source>
</evidence>
<dbReference type="SMART" id="SM00304">
    <property type="entry name" value="HAMP"/>
    <property type="match status" value="1"/>
</dbReference>
<dbReference type="AlphaFoldDB" id="A0A839RRR8"/>
<reference evidence="11 12" key="1">
    <citation type="submission" date="2020-08" db="EMBL/GenBank/DDBJ databases">
        <title>Sequencing the genomes of 1000 actinobacteria strains.</title>
        <authorList>
            <person name="Klenk H.-P."/>
        </authorList>
    </citation>
    <scope>NUCLEOTIDE SEQUENCE [LARGE SCALE GENOMIC DNA]</scope>
    <source>
        <strain evidence="11 12">DSM 45258</strain>
    </source>
</reference>
<dbReference type="Gene3D" id="6.10.340.10">
    <property type="match status" value="1"/>
</dbReference>
<evidence type="ECO:0000256" key="8">
    <source>
        <dbReference type="SAM" id="Phobius"/>
    </source>
</evidence>
<feature type="transmembrane region" description="Helical" evidence="8">
    <location>
        <begin position="16"/>
        <end position="42"/>
    </location>
</feature>
<accession>A0A839RRR8</accession>
<keyword evidence="5 8" id="KW-1133">Transmembrane helix</keyword>
<feature type="transmembrane region" description="Helical" evidence="8">
    <location>
        <begin position="62"/>
        <end position="88"/>
    </location>
</feature>